<evidence type="ECO:0000256" key="1">
    <source>
        <dbReference type="SAM" id="MobiDB-lite"/>
    </source>
</evidence>
<dbReference type="AlphaFoldDB" id="A0A0F6Q8D2"/>
<feature type="region of interest" description="Disordered" evidence="1">
    <location>
        <begin position="312"/>
        <end position="343"/>
    </location>
</feature>
<proteinExistence type="predicted"/>
<evidence type="ECO:0000313" key="2">
    <source>
        <dbReference type="EMBL" id="AKD28086.1"/>
    </source>
</evidence>
<name>A0A0F6Q8D2_9HYME</name>
<gene>
    <name evidence="2" type="primary">IVSP2Lb</name>
</gene>
<dbReference type="EMBL" id="KP706798">
    <property type="protein sequence ID" value="AKD28086.1"/>
    <property type="molecule type" value="Genomic_DNA"/>
</dbReference>
<organism evidence="2">
    <name type="scientific">Glypta fumiferanae</name>
    <dbReference type="NCBI Taxonomy" id="389681"/>
    <lineage>
        <taxon>Eukaryota</taxon>
        <taxon>Metazoa</taxon>
        <taxon>Ecdysozoa</taxon>
        <taxon>Arthropoda</taxon>
        <taxon>Hexapoda</taxon>
        <taxon>Insecta</taxon>
        <taxon>Pterygota</taxon>
        <taxon>Neoptera</taxon>
        <taxon>Endopterygota</taxon>
        <taxon>Hymenoptera</taxon>
        <taxon>Apocrita</taxon>
        <taxon>Ichneumonoidea</taxon>
        <taxon>Ichneumonidae</taxon>
        <taxon>Banchinae</taxon>
        <taxon>Glypta</taxon>
    </lineage>
</organism>
<reference evidence="2" key="1">
    <citation type="journal article" date="2015" name="J. Virol.">
        <title>Genomic and Proteomic Analyses Indicate that Banchine and Campoplegine Polydnaviruses Have Similar, if Not Identical, Viral Ancestors.</title>
        <authorList>
            <person name="Beliveau C."/>
            <person name="Cohen A."/>
            <person name="Stewart D."/>
            <person name="Periquet G."/>
            <person name="Djoumad A."/>
            <person name="Kuhn L."/>
            <person name="Stoltz D."/>
            <person name="Volkoff A.-N."/>
            <person name="Herniou E."/>
            <person name="Drezen J.-M."/>
            <person name="Cusson M."/>
        </authorList>
    </citation>
    <scope>NUCLEOTIDE SEQUENCE</scope>
</reference>
<accession>A0A0F6Q8D2</accession>
<feature type="compositionally biased region" description="Acidic residues" evidence="1">
    <location>
        <begin position="320"/>
        <end position="331"/>
    </location>
</feature>
<protein>
    <submittedName>
        <fullName evidence="2">IVSP2-like protein</fullName>
    </submittedName>
</protein>
<sequence length="481" mass="54549">MSFTTSISGVSANENLAIRHIAKERNEVLNSIASIYPNIVGNVKKFNGLYGPSNTLTVVNHSSPKVHKSKNDYVDIGYKFNDNYSVLLGPMSFFGLCASDEKIKTEDIERSLQDGSARMMIFVSNFACLQEPESAELMMKIVNDLHAKMDTMMKNEKAMSQIIELFPKFDRSTFDKSKELDLQRHTKGHAKLDRNEISSRLEISMETYRNNDQSSSSSSSACYETVRGISRAKNYMHFYPPAERNGYLLLNMPHVRLSIGQTTEFTVSLSAKFMFAKRLEILTLPECFDMKSGKIFKDSLVIDDNDNNAEAFEQQSSVDEPMESEEAEEAEDTRVDDTVNGTTDSPLKTTLTLGATIINCINRHDAAYVQSLKPRQFEDFVNACISSIKKKKITLIDSNGSDVNYRRIPEISATKDSQLETMIDDLNDVYGQYHLTKNIDDIIDDRWDEIFTSQATIGHRRQRTPTVTFAQTKKKRTKSYK</sequence>